<accession>A0A150X0S4</accession>
<reference evidence="2 3" key="1">
    <citation type="submission" date="2016-01" db="EMBL/GenBank/DDBJ databases">
        <title>Genome sequencing of Roseivirga echinicomitans KMM 6058.</title>
        <authorList>
            <person name="Selvaratnam C."/>
            <person name="Thevarajoo S."/>
            <person name="Goh K.M."/>
            <person name="Ee R."/>
            <person name="Chan K.-G."/>
            <person name="Chong C.S."/>
        </authorList>
    </citation>
    <scope>NUCLEOTIDE SEQUENCE [LARGE SCALE GENOMIC DNA]</scope>
    <source>
        <strain evidence="2 3">KMM 6058</strain>
    </source>
</reference>
<evidence type="ECO:0000256" key="1">
    <source>
        <dbReference type="SAM" id="SignalP"/>
    </source>
</evidence>
<dbReference type="OrthoDB" id="820429at2"/>
<keyword evidence="1" id="KW-0732">Signal</keyword>
<proteinExistence type="predicted"/>
<feature type="signal peptide" evidence="1">
    <location>
        <begin position="1"/>
        <end position="24"/>
    </location>
</feature>
<dbReference type="STRING" id="296218.AWN68_11195"/>
<dbReference type="Gene3D" id="2.120.10.30">
    <property type="entry name" value="TolB, C-terminal domain"/>
    <property type="match status" value="1"/>
</dbReference>
<organism evidence="2 3">
    <name type="scientific">Roseivirga echinicomitans</name>
    <dbReference type="NCBI Taxonomy" id="296218"/>
    <lineage>
        <taxon>Bacteria</taxon>
        <taxon>Pseudomonadati</taxon>
        <taxon>Bacteroidota</taxon>
        <taxon>Cytophagia</taxon>
        <taxon>Cytophagales</taxon>
        <taxon>Roseivirgaceae</taxon>
        <taxon>Roseivirga</taxon>
    </lineage>
</organism>
<comment type="caution">
    <text evidence="2">The sequence shown here is derived from an EMBL/GenBank/DDBJ whole genome shotgun (WGS) entry which is preliminary data.</text>
</comment>
<gene>
    <name evidence="2" type="ORF">AWN68_11195</name>
</gene>
<dbReference type="InterPro" id="IPR011042">
    <property type="entry name" value="6-blade_b-propeller_TolB-like"/>
</dbReference>
<dbReference type="Pfam" id="PF17170">
    <property type="entry name" value="DUF5128"/>
    <property type="match status" value="1"/>
</dbReference>
<protein>
    <recommendedName>
        <fullName evidence="4">6-bladed beta-propeller</fullName>
    </recommendedName>
</protein>
<dbReference type="Proteomes" id="UP000075615">
    <property type="component" value="Unassembled WGS sequence"/>
</dbReference>
<evidence type="ECO:0008006" key="4">
    <source>
        <dbReference type="Google" id="ProtNLM"/>
    </source>
</evidence>
<dbReference type="PROSITE" id="PS51257">
    <property type="entry name" value="PROKAR_LIPOPROTEIN"/>
    <property type="match status" value="1"/>
</dbReference>
<dbReference type="EMBL" id="LRDB01000051">
    <property type="protein sequence ID" value="KYG72328.1"/>
    <property type="molecule type" value="Genomic_DNA"/>
</dbReference>
<name>A0A150X0S4_9BACT</name>
<evidence type="ECO:0000313" key="2">
    <source>
        <dbReference type="EMBL" id="KYG72328.1"/>
    </source>
</evidence>
<feature type="chain" id="PRO_5007574095" description="6-bladed beta-propeller" evidence="1">
    <location>
        <begin position="25"/>
        <end position="398"/>
    </location>
</feature>
<dbReference type="SUPFAM" id="SSF82171">
    <property type="entry name" value="DPP6 N-terminal domain-like"/>
    <property type="match status" value="1"/>
</dbReference>
<evidence type="ECO:0000313" key="3">
    <source>
        <dbReference type="Proteomes" id="UP000075615"/>
    </source>
</evidence>
<sequence length="398" mass="45302">MKPLFYSFLIFLFLSACTSNPSSTETQTDGGIKIIDVANAERYEGTLDALIEDVYFVQLEASEEALFSEASKVLFAKEEILILDRRNHKVMAFDEEGNFLFKIDQKGNGPGEYQEIFSMAYDDDNNQIILAAPGKFLWFDMQGDFIREVKSTFSYVYISDMAYVGNSQFAIYPDLHGVFDDVTTRSMVLDSNANMVAVYEPFNKAVRTENSTGMYSHFSASKTPLAVGVYSHDVWKFESGEAEIAYRFDFGVDAMPEDFIDTYITDPSLTSQRVREIIAEKDYWAIHGGALQETDQSIFFLSSNRKEYQPALYDMQTKKVMTFSSAIKNDRGDNGYLSFFASHDGYFVTSYNSQLLSGLLDMDKLTAQQKRMVDSIGKEEIPLLWFVKFKKVNEIEVD</sequence>
<dbReference type="RefSeq" id="WP_068418611.1">
    <property type="nucleotide sequence ID" value="NZ_LRDB01000051.1"/>
</dbReference>
<keyword evidence="3" id="KW-1185">Reference proteome</keyword>
<dbReference type="AlphaFoldDB" id="A0A150X0S4"/>